<feature type="transmembrane region" description="Helical" evidence="1">
    <location>
        <begin position="81"/>
        <end position="102"/>
    </location>
</feature>
<feature type="non-terminal residue" evidence="2">
    <location>
        <position position="1"/>
    </location>
</feature>
<keyword evidence="1" id="KW-1133">Transmembrane helix</keyword>
<reference evidence="2" key="1">
    <citation type="submission" date="2018-05" db="EMBL/GenBank/DDBJ databases">
        <authorList>
            <person name="Lanie J.A."/>
            <person name="Ng W.-L."/>
            <person name="Kazmierczak K.M."/>
            <person name="Andrzejewski T.M."/>
            <person name="Davidsen T.M."/>
            <person name="Wayne K.J."/>
            <person name="Tettelin H."/>
            <person name="Glass J.I."/>
            <person name="Rusch D."/>
            <person name="Podicherti R."/>
            <person name="Tsui H.-C.T."/>
            <person name="Winkler M.E."/>
        </authorList>
    </citation>
    <scope>NUCLEOTIDE SEQUENCE</scope>
</reference>
<keyword evidence="1" id="KW-0472">Membrane</keyword>
<feature type="transmembrane region" description="Helical" evidence="1">
    <location>
        <begin position="56"/>
        <end position="75"/>
    </location>
</feature>
<accession>A0A383BV50</accession>
<organism evidence="2">
    <name type="scientific">marine metagenome</name>
    <dbReference type="NCBI Taxonomy" id="408172"/>
    <lineage>
        <taxon>unclassified sequences</taxon>
        <taxon>metagenomes</taxon>
        <taxon>ecological metagenomes</taxon>
    </lineage>
</organism>
<evidence type="ECO:0000256" key="1">
    <source>
        <dbReference type="SAM" id="Phobius"/>
    </source>
</evidence>
<name>A0A383BV50_9ZZZZ</name>
<dbReference type="AlphaFoldDB" id="A0A383BV50"/>
<gene>
    <name evidence="2" type="ORF">METZ01_LOCUS476537</name>
</gene>
<sequence length="108" mass="13023">VIGSSLTFVLWPNYQYDFLISFIINLINVMIGYLVSKKYFNSDNSTFYQMIYGTMFIRFMIILSLMLFLITYEYVNMNPFFISFVFFYVLFQIFEIKSLIILNNKNKK</sequence>
<proteinExistence type="predicted"/>
<dbReference type="EMBL" id="UINC01203434">
    <property type="protein sequence ID" value="SVE23683.1"/>
    <property type="molecule type" value="Genomic_DNA"/>
</dbReference>
<evidence type="ECO:0000313" key="2">
    <source>
        <dbReference type="EMBL" id="SVE23683.1"/>
    </source>
</evidence>
<keyword evidence="1" id="KW-0812">Transmembrane</keyword>
<feature type="transmembrane region" description="Helical" evidence="1">
    <location>
        <begin position="14"/>
        <end position="35"/>
    </location>
</feature>
<protein>
    <submittedName>
        <fullName evidence="2">Uncharacterized protein</fullName>
    </submittedName>
</protein>